<gene>
    <name evidence="1" type="ORF">H5410_002090</name>
</gene>
<proteinExistence type="predicted"/>
<accession>A0A9J6B0N8</accession>
<protein>
    <submittedName>
        <fullName evidence="1">Uncharacterized protein</fullName>
    </submittedName>
</protein>
<dbReference type="AlphaFoldDB" id="A0A9J6B0N8"/>
<organism evidence="1 2">
    <name type="scientific">Solanum commersonii</name>
    <name type="common">Commerson's wild potato</name>
    <name type="synonym">Commerson's nightshade</name>
    <dbReference type="NCBI Taxonomy" id="4109"/>
    <lineage>
        <taxon>Eukaryota</taxon>
        <taxon>Viridiplantae</taxon>
        <taxon>Streptophyta</taxon>
        <taxon>Embryophyta</taxon>
        <taxon>Tracheophyta</taxon>
        <taxon>Spermatophyta</taxon>
        <taxon>Magnoliopsida</taxon>
        <taxon>eudicotyledons</taxon>
        <taxon>Gunneridae</taxon>
        <taxon>Pentapetalae</taxon>
        <taxon>asterids</taxon>
        <taxon>lamiids</taxon>
        <taxon>Solanales</taxon>
        <taxon>Solanaceae</taxon>
        <taxon>Solanoideae</taxon>
        <taxon>Solaneae</taxon>
        <taxon>Solanum</taxon>
    </lineage>
</organism>
<keyword evidence="2" id="KW-1185">Reference proteome</keyword>
<dbReference type="EMBL" id="JACXVP010000001">
    <property type="protein sequence ID" value="KAG5630373.1"/>
    <property type="molecule type" value="Genomic_DNA"/>
</dbReference>
<reference evidence="1 2" key="1">
    <citation type="submission" date="2020-09" db="EMBL/GenBank/DDBJ databases">
        <title>De no assembly of potato wild relative species, Solanum commersonii.</title>
        <authorList>
            <person name="Cho K."/>
        </authorList>
    </citation>
    <scope>NUCLEOTIDE SEQUENCE [LARGE SCALE GENOMIC DNA]</scope>
    <source>
        <strain evidence="1">LZ3.2</strain>
        <tissue evidence="1">Leaf</tissue>
    </source>
</reference>
<evidence type="ECO:0000313" key="2">
    <source>
        <dbReference type="Proteomes" id="UP000824120"/>
    </source>
</evidence>
<evidence type="ECO:0000313" key="1">
    <source>
        <dbReference type="EMBL" id="KAG5630373.1"/>
    </source>
</evidence>
<dbReference type="Proteomes" id="UP000824120">
    <property type="component" value="Chromosome 1"/>
</dbReference>
<comment type="caution">
    <text evidence="1">The sequence shown here is derived from an EMBL/GenBank/DDBJ whole genome shotgun (WGS) entry which is preliminary data.</text>
</comment>
<sequence>MESMNHPIQKPIIPIMLLQQKELKYVYFPLKSPNLVTQITAIPNASNNLDKSHQELSKGHFLEEVALVKIVFALFVAKRNVLIYIDEFSYLLFL</sequence>
<name>A0A9J6B0N8_SOLCO</name>